<name>A0A150GUP4_GONPE</name>
<organism evidence="4 5">
    <name type="scientific">Gonium pectorale</name>
    <name type="common">Green alga</name>
    <dbReference type="NCBI Taxonomy" id="33097"/>
    <lineage>
        <taxon>Eukaryota</taxon>
        <taxon>Viridiplantae</taxon>
        <taxon>Chlorophyta</taxon>
        <taxon>core chlorophytes</taxon>
        <taxon>Chlorophyceae</taxon>
        <taxon>CS clade</taxon>
        <taxon>Chlamydomonadales</taxon>
        <taxon>Volvocaceae</taxon>
        <taxon>Gonium</taxon>
    </lineage>
</organism>
<evidence type="ECO:0000256" key="1">
    <source>
        <dbReference type="SAM" id="MobiDB-lite"/>
    </source>
</evidence>
<feature type="signal peptide" evidence="2">
    <location>
        <begin position="1"/>
        <end position="26"/>
    </location>
</feature>
<evidence type="ECO:0000259" key="3">
    <source>
        <dbReference type="Pfam" id="PF12499"/>
    </source>
</evidence>
<dbReference type="Pfam" id="PF12499">
    <property type="entry name" value="DUF3707"/>
    <property type="match status" value="2"/>
</dbReference>
<gene>
    <name evidence="4" type="ORF">GPECTOR_7phG4</name>
</gene>
<protein>
    <recommendedName>
        <fullName evidence="3">Pherophorin domain-containing protein</fullName>
    </recommendedName>
</protein>
<feature type="domain" description="Pherophorin" evidence="3">
    <location>
        <begin position="350"/>
        <end position="491"/>
    </location>
</feature>
<keyword evidence="5" id="KW-1185">Reference proteome</keyword>
<dbReference type="PRINTS" id="PR01217">
    <property type="entry name" value="PRICHEXTENSN"/>
</dbReference>
<comment type="caution">
    <text evidence="4">The sequence shown here is derived from an EMBL/GenBank/DDBJ whole genome shotgun (WGS) entry which is preliminary data.</text>
</comment>
<sequence>MDRRLMWTLASIVLALALANAPRADATFPYCRCIYNGPFEVVKYVDRIDGAFCFQINRKPCSGKCCDMDLRKIELDARVDCRGTTTVTATVNGLTPAQQPTFSTPGETPSGKAVLKLSGLGLSNAAANGTIICLTLKGKCTTLETLCAKPPGQPNGICSTALFNTKDTCCPGSVTGWWYPSPPPPPSPAPSPPPRPPPPPPRPSPPPRPPSPPPPPVPAPPASCPVCLSISSPSPAWTLTRTICNNFASYVNANWVPANGTMINAPFACSSATAAKVTVCGQVAGPPELVNLSDFTQSVYWVERLLEELQLSCASVGMGNSKLVWLAEYGTCKAAWSWTQDCTESFPGGFPFCECNDRPRATPFALSPVITMKPGPDVRSPQYCFTAQTVAPYNASSFCGSTASVYKFELYVKPTSRGAVAAVTAADKSTSAVWDSSSKVFRVTNLKWTKAFVEASKPQICVTLRGITLSDFCQDKPCAYALFDGSKSCCPLGTAALGGN</sequence>
<evidence type="ECO:0000256" key="2">
    <source>
        <dbReference type="SAM" id="SignalP"/>
    </source>
</evidence>
<evidence type="ECO:0000313" key="4">
    <source>
        <dbReference type="EMBL" id="KXZ53551.1"/>
    </source>
</evidence>
<feature type="chain" id="PRO_5007562248" description="Pherophorin domain-containing protein" evidence="2">
    <location>
        <begin position="27"/>
        <end position="500"/>
    </location>
</feature>
<feature type="domain" description="Pherophorin" evidence="3">
    <location>
        <begin position="28"/>
        <end position="171"/>
    </location>
</feature>
<proteinExistence type="predicted"/>
<keyword evidence="2" id="KW-0732">Signal</keyword>
<dbReference type="Proteomes" id="UP000075714">
    <property type="component" value="Unassembled WGS sequence"/>
</dbReference>
<dbReference type="OrthoDB" id="525651at2759"/>
<dbReference type="EMBL" id="LSYV01000008">
    <property type="protein sequence ID" value="KXZ53551.1"/>
    <property type="molecule type" value="Genomic_DNA"/>
</dbReference>
<evidence type="ECO:0000313" key="5">
    <source>
        <dbReference type="Proteomes" id="UP000075714"/>
    </source>
</evidence>
<dbReference type="InterPro" id="IPR024616">
    <property type="entry name" value="Pherophorin"/>
</dbReference>
<feature type="region of interest" description="Disordered" evidence="1">
    <location>
        <begin position="183"/>
        <end position="216"/>
    </location>
</feature>
<reference evidence="5" key="1">
    <citation type="journal article" date="2016" name="Nat. Commun.">
        <title>The Gonium pectorale genome demonstrates co-option of cell cycle regulation during the evolution of multicellularity.</title>
        <authorList>
            <person name="Hanschen E.R."/>
            <person name="Marriage T.N."/>
            <person name="Ferris P.J."/>
            <person name="Hamaji T."/>
            <person name="Toyoda A."/>
            <person name="Fujiyama A."/>
            <person name="Neme R."/>
            <person name="Noguchi H."/>
            <person name="Minakuchi Y."/>
            <person name="Suzuki M."/>
            <person name="Kawai-Toyooka H."/>
            <person name="Smith D.R."/>
            <person name="Sparks H."/>
            <person name="Anderson J."/>
            <person name="Bakaric R."/>
            <person name="Luria V."/>
            <person name="Karger A."/>
            <person name="Kirschner M.W."/>
            <person name="Durand P.M."/>
            <person name="Michod R.E."/>
            <person name="Nozaki H."/>
            <person name="Olson B.J."/>
        </authorList>
    </citation>
    <scope>NUCLEOTIDE SEQUENCE [LARGE SCALE GENOMIC DNA]</scope>
    <source>
        <strain evidence="5">NIES-2863</strain>
    </source>
</reference>
<accession>A0A150GUP4</accession>
<dbReference type="AlphaFoldDB" id="A0A150GUP4"/>